<evidence type="ECO:0000259" key="16">
    <source>
        <dbReference type="PROSITE" id="PS50206"/>
    </source>
</evidence>
<dbReference type="PANTHER" id="PTHR10953">
    <property type="entry name" value="UBIQUITIN-ACTIVATING ENZYME E1"/>
    <property type="match status" value="1"/>
</dbReference>
<dbReference type="InterPro" id="IPR028885">
    <property type="entry name" value="MOCS3/Uba4"/>
</dbReference>
<evidence type="ECO:0000256" key="11">
    <source>
        <dbReference type="ARBA" id="ARBA00023150"/>
    </source>
</evidence>
<dbReference type="HAMAP" id="MF_03049">
    <property type="entry name" value="MOCS3_Uba4"/>
    <property type="match status" value="1"/>
</dbReference>
<dbReference type="SUPFAM" id="SSF69572">
    <property type="entry name" value="Activating enzymes of the ubiquitin-like proteins"/>
    <property type="match status" value="1"/>
</dbReference>
<evidence type="ECO:0000256" key="13">
    <source>
        <dbReference type="ARBA" id="ARBA00043893"/>
    </source>
</evidence>
<reference evidence="17 18" key="1">
    <citation type="submission" date="2019-04" db="EMBL/GenBank/DDBJ databases">
        <title>Comparative genomics and transcriptomics to analyze fruiting body development in filamentous ascomycetes.</title>
        <authorList>
            <consortium name="DOE Joint Genome Institute"/>
            <person name="Lutkenhaus R."/>
            <person name="Traeger S."/>
            <person name="Breuer J."/>
            <person name="Kuo A."/>
            <person name="Lipzen A."/>
            <person name="Pangilinan J."/>
            <person name="Dilworth D."/>
            <person name="Sandor L."/>
            <person name="Poggeler S."/>
            <person name="Barry K."/>
            <person name="Grigoriev I.V."/>
            <person name="Nowrousian M."/>
        </authorList>
    </citation>
    <scope>NUCLEOTIDE SEQUENCE [LARGE SCALE GENOMIC DNA]</scope>
    <source>
        <strain evidence="17 18">CBS 389.68</strain>
    </source>
</reference>
<comment type="catalytic activity">
    <reaction evidence="14">
        <text>[molybdopterin-synthase sulfur-carrier protein]-C-terminal Gly-Gly-AMP + S-sulfanyl-L-cysteinyl-[cysteine desulfurase] + AH2 = [molybdopterin-synthase sulfur-carrier protein]-C-terminal-Gly-aminoethanethioate + L-cysteinyl-[cysteine desulfurase] + A + AMP + 2 H(+)</text>
        <dbReference type="Rhea" id="RHEA:48612"/>
        <dbReference type="Rhea" id="RHEA-COMP:12157"/>
        <dbReference type="Rhea" id="RHEA-COMP:12158"/>
        <dbReference type="Rhea" id="RHEA-COMP:12159"/>
        <dbReference type="Rhea" id="RHEA-COMP:19907"/>
        <dbReference type="ChEBI" id="CHEBI:13193"/>
        <dbReference type="ChEBI" id="CHEBI:15378"/>
        <dbReference type="ChEBI" id="CHEBI:17499"/>
        <dbReference type="ChEBI" id="CHEBI:29950"/>
        <dbReference type="ChEBI" id="CHEBI:61963"/>
        <dbReference type="ChEBI" id="CHEBI:90618"/>
        <dbReference type="ChEBI" id="CHEBI:232372"/>
        <dbReference type="ChEBI" id="CHEBI:456215"/>
        <dbReference type="EC" id="2.8.1.11"/>
    </reaction>
</comment>
<dbReference type="UniPathway" id="UPA00344"/>
<dbReference type="GO" id="GO:0046872">
    <property type="term" value="F:metal ion binding"/>
    <property type="evidence" value="ECO:0007669"/>
    <property type="project" value="UniProtKB-KW"/>
</dbReference>
<evidence type="ECO:0000256" key="3">
    <source>
        <dbReference type="ARBA" id="ARBA00022679"/>
    </source>
</evidence>
<dbReference type="EC" id="2.8.1.11" evidence="14"/>
<keyword evidence="5" id="KW-0548">Nucleotidyltransferase</keyword>
<dbReference type="STRING" id="341454.A0A4S2N8T4"/>
<feature type="binding site" evidence="14">
    <location>
        <position position="92"/>
    </location>
    <ligand>
        <name>ATP</name>
        <dbReference type="ChEBI" id="CHEBI:30616"/>
    </ligand>
</feature>
<evidence type="ECO:0000256" key="4">
    <source>
        <dbReference type="ARBA" id="ARBA00022694"/>
    </source>
</evidence>
<evidence type="ECO:0000256" key="9">
    <source>
        <dbReference type="ARBA" id="ARBA00022833"/>
    </source>
</evidence>
<evidence type="ECO:0000313" key="17">
    <source>
        <dbReference type="EMBL" id="TGZ85656.1"/>
    </source>
</evidence>
<keyword evidence="10 14" id="KW-0067">ATP-binding</keyword>
<dbReference type="OrthoDB" id="10261062at2759"/>
<organism evidence="17 18">
    <name type="scientific">Ascodesmis nigricans</name>
    <dbReference type="NCBI Taxonomy" id="341454"/>
    <lineage>
        <taxon>Eukaryota</taxon>
        <taxon>Fungi</taxon>
        <taxon>Dikarya</taxon>
        <taxon>Ascomycota</taxon>
        <taxon>Pezizomycotina</taxon>
        <taxon>Pezizomycetes</taxon>
        <taxon>Pezizales</taxon>
        <taxon>Ascodesmidaceae</taxon>
        <taxon>Ascodesmis</taxon>
    </lineage>
</organism>
<feature type="binding site" evidence="14">
    <location>
        <position position="113"/>
    </location>
    <ligand>
        <name>ATP</name>
        <dbReference type="ChEBI" id="CHEBI:30616"/>
    </ligand>
</feature>
<evidence type="ECO:0000256" key="2">
    <source>
        <dbReference type="ARBA" id="ARBA00022490"/>
    </source>
</evidence>
<dbReference type="Proteomes" id="UP000298138">
    <property type="component" value="Unassembled WGS sequence"/>
</dbReference>
<feature type="domain" description="Rhodanese" evidence="16">
    <location>
        <begin position="361"/>
        <end position="458"/>
    </location>
</feature>
<comment type="cofactor">
    <cofactor evidence="14">
        <name>Zn(2+)</name>
        <dbReference type="ChEBI" id="CHEBI:29105"/>
    </cofactor>
    <text evidence="14">Binds 1 zinc ion per subunit.</text>
</comment>
<evidence type="ECO:0000256" key="1">
    <source>
        <dbReference type="ARBA" id="ARBA00004514"/>
    </source>
</evidence>
<evidence type="ECO:0000256" key="5">
    <source>
        <dbReference type="ARBA" id="ARBA00022695"/>
    </source>
</evidence>
<dbReference type="InParanoid" id="A0A4S2N8T4"/>
<dbReference type="InterPro" id="IPR001763">
    <property type="entry name" value="Rhodanese-like_dom"/>
</dbReference>
<keyword evidence="3 14" id="KW-0808">Transferase</keyword>
<feature type="compositionally biased region" description="Polar residues" evidence="15">
    <location>
        <begin position="41"/>
        <end position="55"/>
    </location>
</feature>
<feature type="binding site" evidence="14">
    <location>
        <begin position="181"/>
        <end position="182"/>
    </location>
    <ligand>
        <name>ATP</name>
        <dbReference type="ChEBI" id="CHEBI:30616"/>
    </ligand>
</feature>
<dbReference type="EC" id="2.7.7.80" evidence="14"/>
<dbReference type="GO" id="GO:0061605">
    <property type="term" value="F:molybdopterin-synthase adenylyltransferase activity"/>
    <property type="evidence" value="ECO:0007669"/>
    <property type="project" value="UniProtKB-EC"/>
</dbReference>
<dbReference type="GO" id="GO:0061604">
    <property type="term" value="F:molybdopterin-synthase sulfurtransferase activity"/>
    <property type="evidence" value="ECO:0007669"/>
    <property type="project" value="UniProtKB-EC"/>
</dbReference>
<proteinExistence type="inferred from homology"/>
<dbReference type="InterPro" id="IPR036873">
    <property type="entry name" value="Rhodanese-like_dom_sf"/>
</dbReference>
<keyword evidence="2 14" id="KW-0963">Cytoplasm</keyword>
<keyword evidence="9 14" id="KW-0862">Zinc</keyword>
<dbReference type="GO" id="GO:0032447">
    <property type="term" value="P:protein urmylation"/>
    <property type="evidence" value="ECO:0007669"/>
    <property type="project" value="TreeGrafter"/>
</dbReference>
<evidence type="ECO:0000313" key="18">
    <source>
        <dbReference type="Proteomes" id="UP000298138"/>
    </source>
</evidence>
<evidence type="ECO:0000256" key="14">
    <source>
        <dbReference type="HAMAP-Rule" id="MF_03049"/>
    </source>
</evidence>
<dbReference type="CDD" id="cd00757">
    <property type="entry name" value="ThiF_MoeB_HesA_family"/>
    <property type="match status" value="1"/>
</dbReference>
<evidence type="ECO:0000256" key="7">
    <source>
        <dbReference type="ARBA" id="ARBA00022741"/>
    </source>
</evidence>
<dbReference type="EMBL" id="ML220112">
    <property type="protein sequence ID" value="TGZ85656.1"/>
    <property type="molecule type" value="Genomic_DNA"/>
</dbReference>
<feature type="binding site" evidence="14">
    <location>
        <position position="227"/>
    </location>
    <ligand>
        <name>Zn(2+)</name>
        <dbReference type="ChEBI" id="CHEBI:29105"/>
    </ligand>
</feature>
<keyword evidence="6 14" id="KW-0479">Metal-binding</keyword>
<dbReference type="InterPro" id="IPR035985">
    <property type="entry name" value="Ubiquitin-activating_enz"/>
</dbReference>
<keyword evidence="8" id="KW-0833">Ubl conjugation pathway</keyword>
<dbReference type="PANTHER" id="PTHR10953:SF102">
    <property type="entry name" value="ADENYLYLTRANSFERASE AND SULFURTRANSFERASE MOCS3"/>
    <property type="match status" value="1"/>
</dbReference>
<feature type="region of interest" description="Disordered" evidence="15">
    <location>
        <begin position="26"/>
        <end position="55"/>
    </location>
</feature>
<dbReference type="Pfam" id="PF00581">
    <property type="entry name" value="Rhodanese"/>
    <property type="match status" value="1"/>
</dbReference>
<dbReference type="GO" id="GO:0042292">
    <property type="term" value="F:URM1 activating enzyme activity"/>
    <property type="evidence" value="ECO:0007669"/>
    <property type="project" value="TreeGrafter"/>
</dbReference>
<dbReference type="FunCoup" id="A0A4S2N8T4">
    <property type="interactions" value="828"/>
</dbReference>
<comment type="function">
    <text evidence="14">Plays a central role in 2-thiolation of mcm(5)S(2)U at tRNA wobble positions of cytosolic tRNA(Lys), tRNA(Glu) and tRNA(Gln). Also essential during biosynthesis of the molybdenum cofactor. Acts by mediating the C-terminal thiocarboxylation of sulfur carriers urm1 and MOCS2A. Its N-terminus first activates urm1 and MOCS2A as acyl-adenylates (-COAMP), then the persulfide sulfur on the catalytic cysteine is transferred to urm1 and MOCS2A to form thiocarboxylation (-COSH) of their C-terminus. The reaction probably involves hydrogen sulfide that is generated from the persulfide intermediate and that acts as nucleophile towards urm1 and MOCS2A. Subsequently, a transient disulfide bond is formed. Does not use thiosulfate as sulfur donor; nfs1 probably acting as a sulfur donor for thiocarboxylation reactions.</text>
</comment>
<keyword evidence="18" id="KW-1185">Reference proteome</keyword>
<feature type="binding site" evidence="14">
    <location>
        <position position="306"/>
    </location>
    <ligand>
        <name>Zn(2+)</name>
        <dbReference type="ChEBI" id="CHEBI:29105"/>
    </ligand>
</feature>
<dbReference type="InterPro" id="IPR045886">
    <property type="entry name" value="ThiF/MoeB/HesA"/>
</dbReference>
<accession>A0A4S2N8T4</accession>
<comment type="catalytic activity">
    <reaction evidence="14">
        <text>[molybdopterin-synthase sulfur-carrier protein]-C-terminal Gly-Gly + ATP + H(+) = [molybdopterin-synthase sulfur-carrier protein]-C-terminal Gly-Gly-AMP + diphosphate</text>
        <dbReference type="Rhea" id="RHEA:43616"/>
        <dbReference type="Rhea" id="RHEA-COMP:12159"/>
        <dbReference type="Rhea" id="RHEA-COMP:12202"/>
        <dbReference type="ChEBI" id="CHEBI:15378"/>
        <dbReference type="ChEBI" id="CHEBI:30616"/>
        <dbReference type="ChEBI" id="CHEBI:33019"/>
        <dbReference type="ChEBI" id="CHEBI:90618"/>
        <dbReference type="ChEBI" id="CHEBI:90778"/>
        <dbReference type="EC" id="2.7.7.80"/>
    </reaction>
</comment>
<dbReference type="FunFam" id="3.40.50.720:FF:000033">
    <property type="entry name" value="Adenylyltransferase and sulfurtransferase MOCS3"/>
    <property type="match status" value="1"/>
</dbReference>
<dbReference type="InterPro" id="IPR000594">
    <property type="entry name" value="ThiF_NAD_FAD-bd"/>
</dbReference>
<evidence type="ECO:0000256" key="15">
    <source>
        <dbReference type="SAM" id="MobiDB-lite"/>
    </source>
</evidence>
<comment type="function">
    <text evidence="13">Plays a central role in 2-thiolation of mcm(5)S(2)U at tRNA wobble positions of cytosolic tRNA(Lys), tRNA(Glu) and tRNA(Gln). Also essential during biosynthesis of the molybdenum cofactor. Acts by mediating the C-terminal thiocarboxylation of sulfur carriers urm1 and mocs2a. Its N-terminus first activates urm1 and mocs2a as acyl-adenylates (-COAMP), then the persulfide sulfur on the catalytic cysteine is transferred to urm1 and mocs2a to form thiocarboxylation (-COSH) of their C-terminus. The reaction probably involves hydrogen sulfide that is generated from the persulfide intermediate and that acts as a nucleophile towards urm1 and mocs2a. Subsequently, a transient disulfide bond is formed. Does not use thiosulfate as sulfur donor; nfs1 probably acting as a sulfur donor for thiocarboxylation reactions.</text>
</comment>
<dbReference type="PROSITE" id="PS50206">
    <property type="entry name" value="RHODANESE_3"/>
    <property type="match status" value="1"/>
</dbReference>
<name>A0A4S2N8T4_9PEZI</name>
<feature type="binding site" evidence="14">
    <location>
        <position position="303"/>
    </location>
    <ligand>
        <name>Zn(2+)</name>
        <dbReference type="ChEBI" id="CHEBI:29105"/>
    </ligand>
</feature>
<dbReference type="AlphaFoldDB" id="A0A4S2N8T4"/>
<feature type="binding site" evidence="14">
    <location>
        <position position="224"/>
    </location>
    <ligand>
        <name>Zn(2+)</name>
        <dbReference type="ChEBI" id="CHEBI:29105"/>
    </ligand>
</feature>
<gene>
    <name evidence="14" type="primary">uba4</name>
    <name evidence="14" type="synonym">cnxF</name>
    <name evidence="17" type="ORF">EX30DRAFT_357373</name>
</gene>
<dbReference type="GO" id="GO:0006777">
    <property type="term" value="P:Mo-molybdopterin cofactor biosynthetic process"/>
    <property type="evidence" value="ECO:0007669"/>
    <property type="project" value="UniProtKB-UniRule"/>
</dbReference>
<dbReference type="Gene3D" id="3.40.50.720">
    <property type="entry name" value="NAD(P)-binding Rossmann-like Domain"/>
    <property type="match status" value="1"/>
</dbReference>
<dbReference type="SMART" id="SM00450">
    <property type="entry name" value="RHOD"/>
    <property type="match status" value="1"/>
</dbReference>
<keyword evidence="12 14" id="KW-0511">Multifunctional enzyme</keyword>
<keyword evidence="4 14" id="KW-0819">tRNA processing</keyword>
<evidence type="ECO:0000256" key="10">
    <source>
        <dbReference type="ARBA" id="ARBA00022840"/>
    </source>
</evidence>
<dbReference type="GO" id="GO:0002143">
    <property type="term" value="P:tRNA wobble position uridine thiolation"/>
    <property type="evidence" value="ECO:0007669"/>
    <property type="project" value="InterPro"/>
</dbReference>
<keyword evidence="11 14" id="KW-0501">Molybdenum cofactor biosynthesis</keyword>
<dbReference type="GO" id="GO:0005829">
    <property type="term" value="C:cytosol"/>
    <property type="evidence" value="ECO:0007669"/>
    <property type="project" value="UniProtKB-SubCell"/>
</dbReference>
<evidence type="ECO:0000256" key="12">
    <source>
        <dbReference type="ARBA" id="ARBA00023268"/>
    </source>
</evidence>
<comment type="similarity">
    <text evidence="14">In the N-terminal section; belongs to the HesA/MoeB/ThiF family. UBA4 subfamily.</text>
</comment>
<keyword evidence="7 14" id="KW-0547">Nucleotide-binding</keyword>
<comment type="pathway">
    <text evidence="14">Cofactor biosynthesis; molybdopterin biosynthesis.</text>
</comment>
<comment type="pathway">
    <text evidence="14">tRNA modification; 5-methoxycarbonylmethyl-2-thiouridine-tRNA biosynthesis.</text>
</comment>
<dbReference type="GO" id="GO:0005524">
    <property type="term" value="F:ATP binding"/>
    <property type="evidence" value="ECO:0007669"/>
    <property type="project" value="UniProtKB-KW"/>
</dbReference>
<feature type="active site" description="Glycyl thioester intermediate; for adenylyltransferase activity" evidence="14">
    <location>
        <position position="241"/>
    </location>
</feature>
<sequence length="461" mass="49924">MEDQPRPREELEAEIAALRSRAALLESQLLSSPPPTPPSSDPTIANGNSSPSTLLTPPEYLRYGRQLLLPSIGLPHQLRLKSAHILIVGLGGLGSPASLYLAGAGIGRLTLIDPDTVEASNLHRQVLHRTSTLNLPKVHSAAIALRDLNPHVGINAIHDAFTTENAVSLVEEADLVLDCTDRPELRYLISDACVVAGKILVSASALRTDGQLVVLNNPPGEGPCYRCIWPRPPPRESVTSCGEGGVLGPVVGAMGIMQALEAIKVLVGRRKGGQSGTRMEIFSGMAEDTMWRSLKMRGKRKGCVACGDLEDIVGEKITRESIKEGGVDYVAFCGGVNGDGVRLLERVQRVTVEEAKKNLGLVVDVRDETQFGICALQGSVNIPYETWYGEELPEKMKEVVEEVKRDKDSMLYILCRFGNDSQLAAKRVMEKAGIKQERVKDVIGGTNEWAKKAPTDGLVQY</sequence>
<protein>
    <recommendedName>
        <fullName evidence="14">Adenylyltransferase and sulfurtransferase uba4</fullName>
    </recommendedName>
    <alternativeName>
        <fullName evidence="14">Common component for nitrate reductase and xanthine dehydrogenase protein F</fullName>
    </alternativeName>
    <alternativeName>
        <fullName evidence="14">Ubiquitin-like protein activator 4</fullName>
    </alternativeName>
    <domain>
        <recommendedName>
            <fullName evidence="14">Molybdopterin-synthase adenylyltransferase</fullName>
            <ecNumber evidence="14">2.7.7.80</ecNumber>
        </recommendedName>
        <alternativeName>
            <fullName evidence="14">Adenylyltransferase uba4</fullName>
        </alternativeName>
        <alternativeName>
            <fullName evidence="14">Sulfur carrier protein MOCS2A adenylyltransferase</fullName>
        </alternativeName>
    </domain>
    <domain>
        <recommendedName>
            <fullName evidence="14">Molybdopterin-synthase sulfurtransferase</fullName>
            <ecNumber evidence="14">2.8.1.11</ecNumber>
        </recommendedName>
        <alternativeName>
            <fullName evidence="14">Sulfurtransferase uba4</fullName>
        </alternativeName>
        <alternativeName>
            <fullName evidence="14">Sulfur carrier protein MOCS2A sulfurtransferase</fullName>
        </alternativeName>
    </domain>
</protein>
<feature type="active site" description="Cysteine persulfide intermediate; for sulfurtransferase activity" evidence="14">
    <location>
        <position position="415"/>
    </location>
</feature>
<evidence type="ECO:0000256" key="6">
    <source>
        <dbReference type="ARBA" id="ARBA00022723"/>
    </source>
</evidence>
<dbReference type="Gene3D" id="3.40.250.10">
    <property type="entry name" value="Rhodanese-like domain"/>
    <property type="match status" value="1"/>
</dbReference>
<dbReference type="GO" id="GO:0004792">
    <property type="term" value="F:thiosulfate-cyanide sulfurtransferase activity"/>
    <property type="evidence" value="ECO:0007669"/>
    <property type="project" value="TreeGrafter"/>
</dbReference>
<comment type="subcellular location">
    <subcellularLocation>
        <location evidence="1">Cytoplasm</location>
        <location evidence="1">Cytosol</location>
    </subcellularLocation>
</comment>
<feature type="binding site" evidence="14">
    <location>
        <position position="137"/>
    </location>
    <ligand>
        <name>ATP</name>
        <dbReference type="ChEBI" id="CHEBI:30616"/>
    </ligand>
</feature>
<dbReference type="Pfam" id="PF00899">
    <property type="entry name" value="ThiF"/>
    <property type="match status" value="1"/>
</dbReference>
<evidence type="ECO:0000256" key="8">
    <source>
        <dbReference type="ARBA" id="ARBA00022786"/>
    </source>
</evidence>
<dbReference type="UniPathway" id="UPA00988"/>
<feature type="binding site" evidence="14">
    <location>
        <begin position="120"/>
        <end position="124"/>
    </location>
    <ligand>
        <name>ATP</name>
        <dbReference type="ChEBI" id="CHEBI:30616"/>
    </ligand>
</feature>